<dbReference type="GO" id="GO:0055085">
    <property type="term" value="P:transmembrane transport"/>
    <property type="evidence" value="ECO:0007669"/>
    <property type="project" value="InterPro"/>
</dbReference>
<dbReference type="HOGENOM" id="CLU_028518_1_2_5"/>
<dbReference type="SUPFAM" id="SSF161098">
    <property type="entry name" value="MetI-like"/>
    <property type="match status" value="1"/>
</dbReference>
<dbReference type="InterPro" id="IPR050366">
    <property type="entry name" value="BP-dependent_transpt_permease"/>
</dbReference>
<evidence type="ECO:0000256" key="5">
    <source>
        <dbReference type="ARBA" id="ARBA00022856"/>
    </source>
</evidence>
<evidence type="ECO:0000256" key="9">
    <source>
        <dbReference type="RuleBase" id="RU363032"/>
    </source>
</evidence>
<feature type="transmembrane region" description="Helical" evidence="9">
    <location>
        <begin position="41"/>
        <end position="62"/>
    </location>
</feature>
<evidence type="ECO:0000313" key="11">
    <source>
        <dbReference type="Proteomes" id="UP000007100"/>
    </source>
</evidence>
<dbReference type="Proteomes" id="UP000007100">
    <property type="component" value="Plasmid pACMV3"/>
</dbReference>
<feature type="transmembrane region" description="Helical" evidence="9">
    <location>
        <begin position="171"/>
        <end position="193"/>
    </location>
</feature>
<dbReference type="Pfam" id="PF12911">
    <property type="entry name" value="OppC_N"/>
    <property type="match status" value="1"/>
</dbReference>
<comment type="similarity">
    <text evidence="9">Belongs to the binding-protein-dependent transport system permease family.</text>
</comment>
<sequence length="347" mass="36786">MVSDADYEEALRAWNAPDLPEAASRGYWAAALARLTRNRTAIVATTVLAVVLLACLAAPLYAHFVAHTDPFKSNLGGTVTIAGKQVSVMQPASDGFGVTPIGPTWRWGPYMLGADGQGRNVAARLLYGGRVSLLVGAASTAICLLLASLLGVAAGFYGGMTDRVISVMLDILWAFPIYLLAISLSVILINAGFHLGPVIITSNDLIMPIGIIAIVYVPYVARPIRARVMMLRRSDFVAASISLGASDGRILRRDILPNVASTLIVFAPIMMALDIITEASLSFLGIGIQPPSASWGTIIRNGEQLLYTRPIVSLAPGLAIVMTVVALNVLGDALRDALDPRARLTLK</sequence>
<dbReference type="PROSITE" id="PS50928">
    <property type="entry name" value="ABC_TM1"/>
    <property type="match status" value="1"/>
</dbReference>
<accession>F0J7U7</accession>
<dbReference type="RefSeq" id="WP_013635094.1">
    <property type="nucleotide sequence ID" value="NC_015179.1"/>
</dbReference>
<gene>
    <name evidence="10" type="ordered locus">ACMV_P3_00150</name>
</gene>
<dbReference type="Pfam" id="PF00528">
    <property type="entry name" value="BPD_transp_1"/>
    <property type="match status" value="1"/>
</dbReference>
<dbReference type="OrthoDB" id="9812701at2"/>
<dbReference type="CDD" id="cd06261">
    <property type="entry name" value="TM_PBP2"/>
    <property type="match status" value="1"/>
</dbReference>
<organism evidence="10 11">
    <name type="scientific">Acidiphilium multivorum (strain DSM 11245 / JCM 8867 / NBRC 100883 / AIU 301)</name>
    <dbReference type="NCBI Taxonomy" id="926570"/>
    <lineage>
        <taxon>Bacteria</taxon>
        <taxon>Pseudomonadati</taxon>
        <taxon>Pseudomonadota</taxon>
        <taxon>Alphaproteobacteria</taxon>
        <taxon>Acetobacterales</taxon>
        <taxon>Acidocellaceae</taxon>
        <taxon>Acidiphilium</taxon>
    </lineage>
</organism>
<evidence type="ECO:0000256" key="1">
    <source>
        <dbReference type="ARBA" id="ARBA00004651"/>
    </source>
</evidence>
<keyword evidence="11" id="KW-1185">Reference proteome</keyword>
<keyword evidence="2 9" id="KW-0813">Transport</keyword>
<dbReference type="Gene3D" id="1.10.3720.10">
    <property type="entry name" value="MetI-like"/>
    <property type="match status" value="1"/>
</dbReference>
<dbReference type="AlphaFoldDB" id="F0J7U7"/>
<dbReference type="InterPro" id="IPR000515">
    <property type="entry name" value="MetI-like"/>
</dbReference>
<keyword evidence="4 9" id="KW-0812">Transmembrane</keyword>
<evidence type="ECO:0000256" key="7">
    <source>
        <dbReference type="ARBA" id="ARBA00022989"/>
    </source>
</evidence>
<reference evidence="10 11" key="1">
    <citation type="submission" date="2010-12" db="EMBL/GenBank/DDBJ databases">
        <title>Whole genome sequence of Acidiphilium multivorum AIU301.</title>
        <authorList>
            <person name="Narita-Yamada S."/>
            <person name="Nakamura S."/>
            <person name="Ito N."/>
            <person name="Takarada H."/>
            <person name="Katano Y."/>
            <person name="Nakazawa H."/>
            <person name="Hosoyama A."/>
            <person name="Yamada R."/>
            <person name="Fujita N."/>
        </authorList>
    </citation>
    <scope>NUCLEOTIDE SEQUENCE [LARGE SCALE GENOMIC DNA]</scope>
    <source>
        <strain evidence="11">DSM 11245 / JCM 8867 / AIU301</strain>
        <plasmid evidence="10 11">pACMV3</plasmid>
    </source>
</reference>
<keyword evidence="7 9" id="KW-1133">Transmembrane helix</keyword>
<evidence type="ECO:0000256" key="2">
    <source>
        <dbReference type="ARBA" id="ARBA00022448"/>
    </source>
</evidence>
<dbReference type="InterPro" id="IPR025966">
    <property type="entry name" value="OppC_N"/>
</dbReference>
<keyword evidence="6" id="KW-0653">Protein transport</keyword>
<geneLocation type="plasmid" evidence="10 11">
    <name>pACMV3</name>
</geneLocation>
<keyword evidence="5" id="KW-0571">Peptide transport</keyword>
<dbReference type="GO" id="GO:0015833">
    <property type="term" value="P:peptide transport"/>
    <property type="evidence" value="ECO:0007669"/>
    <property type="project" value="UniProtKB-KW"/>
</dbReference>
<feature type="transmembrane region" description="Helical" evidence="9">
    <location>
        <begin position="205"/>
        <end position="224"/>
    </location>
</feature>
<evidence type="ECO:0000256" key="6">
    <source>
        <dbReference type="ARBA" id="ARBA00022927"/>
    </source>
</evidence>
<evidence type="ECO:0000256" key="8">
    <source>
        <dbReference type="ARBA" id="ARBA00023136"/>
    </source>
</evidence>
<proteinExistence type="inferred from homology"/>
<feature type="transmembrane region" description="Helical" evidence="9">
    <location>
        <begin position="133"/>
        <end position="159"/>
    </location>
</feature>
<dbReference type="PANTHER" id="PTHR43386">
    <property type="entry name" value="OLIGOPEPTIDE TRANSPORT SYSTEM PERMEASE PROTEIN APPC"/>
    <property type="match status" value="1"/>
</dbReference>
<dbReference type="GO" id="GO:0005886">
    <property type="term" value="C:plasma membrane"/>
    <property type="evidence" value="ECO:0007669"/>
    <property type="project" value="UniProtKB-SubCell"/>
</dbReference>
<dbReference type="InterPro" id="IPR035906">
    <property type="entry name" value="MetI-like_sf"/>
</dbReference>
<dbReference type="EMBL" id="AP012038">
    <property type="protein sequence ID" value="BAJ83164.1"/>
    <property type="molecule type" value="Genomic_DNA"/>
</dbReference>
<dbReference type="GO" id="GO:0015031">
    <property type="term" value="P:protein transport"/>
    <property type="evidence" value="ECO:0007669"/>
    <property type="project" value="UniProtKB-KW"/>
</dbReference>
<dbReference type="KEGG" id="amv:ACMV_P3_00150"/>
<evidence type="ECO:0000256" key="4">
    <source>
        <dbReference type="ARBA" id="ARBA00022692"/>
    </source>
</evidence>
<evidence type="ECO:0000313" key="10">
    <source>
        <dbReference type="EMBL" id="BAJ83164.1"/>
    </source>
</evidence>
<feature type="transmembrane region" description="Helical" evidence="9">
    <location>
        <begin position="311"/>
        <end position="331"/>
    </location>
</feature>
<keyword evidence="3" id="KW-1003">Cell membrane</keyword>
<protein>
    <submittedName>
        <fullName evidence="10">Putative ABC transporter permease protein</fullName>
    </submittedName>
</protein>
<keyword evidence="8 9" id="KW-0472">Membrane</keyword>
<feature type="transmembrane region" description="Helical" evidence="9">
    <location>
        <begin position="255"/>
        <end position="276"/>
    </location>
</feature>
<comment type="subcellular location">
    <subcellularLocation>
        <location evidence="1 9">Cell membrane</location>
        <topology evidence="1 9">Multi-pass membrane protein</topology>
    </subcellularLocation>
</comment>
<keyword evidence="10" id="KW-0614">Plasmid</keyword>
<name>F0J7U7_ACIMA</name>
<evidence type="ECO:0000256" key="3">
    <source>
        <dbReference type="ARBA" id="ARBA00022475"/>
    </source>
</evidence>
<dbReference type="PANTHER" id="PTHR43386:SF1">
    <property type="entry name" value="D,D-DIPEPTIDE TRANSPORT SYSTEM PERMEASE PROTEIN DDPC-RELATED"/>
    <property type="match status" value="1"/>
</dbReference>